<name>A0ABY4J942_9BACT</name>
<evidence type="ECO:0000256" key="6">
    <source>
        <dbReference type="ARBA" id="ARBA00022989"/>
    </source>
</evidence>
<evidence type="ECO:0000313" key="10">
    <source>
        <dbReference type="EMBL" id="UPL47924.1"/>
    </source>
</evidence>
<feature type="transmembrane region" description="Helical" evidence="8">
    <location>
        <begin position="311"/>
        <end position="332"/>
    </location>
</feature>
<evidence type="ECO:0000256" key="1">
    <source>
        <dbReference type="ARBA" id="ARBA00004651"/>
    </source>
</evidence>
<dbReference type="PANTHER" id="PTHR33908:SF11">
    <property type="entry name" value="MEMBRANE PROTEIN"/>
    <property type="match status" value="1"/>
</dbReference>
<feature type="transmembrane region" description="Helical" evidence="8">
    <location>
        <begin position="115"/>
        <end position="132"/>
    </location>
</feature>
<feature type="transmembrane region" description="Helical" evidence="8">
    <location>
        <begin position="90"/>
        <end position="109"/>
    </location>
</feature>
<dbReference type="EMBL" id="CP095848">
    <property type="protein sequence ID" value="UPL47924.1"/>
    <property type="molecule type" value="Genomic_DNA"/>
</dbReference>
<keyword evidence="3" id="KW-0328">Glycosyltransferase</keyword>
<dbReference type="Pfam" id="PF13231">
    <property type="entry name" value="PMT_2"/>
    <property type="match status" value="1"/>
</dbReference>
<keyword evidence="5 8" id="KW-0812">Transmembrane</keyword>
<feature type="transmembrane region" description="Helical" evidence="8">
    <location>
        <begin position="282"/>
        <end position="299"/>
    </location>
</feature>
<dbReference type="InterPro" id="IPR038731">
    <property type="entry name" value="RgtA/B/C-like"/>
</dbReference>
<keyword evidence="7 8" id="KW-0472">Membrane</keyword>
<feature type="transmembrane region" description="Helical" evidence="8">
    <location>
        <begin position="255"/>
        <end position="275"/>
    </location>
</feature>
<keyword evidence="6 8" id="KW-1133">Transmembrane helix</keyword>
<feature type="transmembrane region" description="Helical" evidence="8">
    <location>
        <begin position="219"/>
        <end position="243"/>
    </location>
</feature>
<comment type="subcellular location">
    <subcellularLocation>
        <location evidence="1">Cell membrane</location>
        <topology evidence="1">Multi-pass membrane protein</topology>
    </subcellularLocation>
</comment>
<keyword evidence="2" id="KW-1003">Cell membrane</keyword>
<evidence type="ECO:0000256" key="7">
    <source>
        <dbReference type="ARBA" id="ARBA00023136"/>
    </source>
</evidence>
<dbReference type="Proteomes" id="UP000829647">
    <property type="component" value="Chromosome"/>
</dbReference>
<organism evidence="10 11">
    <name type="scientific">Hymenobacter sublimis</name>
    <dbReference type="NCBI Taxonomy" id="2933777"/>
    <lineage>
        <taxon>Bacteria</taxon>
        <taxon>Pseudomonadati</taxon>
        <taxon>Bacteroidota</taxon>
        <taxon>Cytophagia</taxon>
        <taxon>Cytophagales</taxon>
        <taxon>Hymenobacteraceae</taxon>
        <taxon>Hymenobacter</taxon>
    </lineage>
</organism>
<evidence type="ECO:0000256" key="3">
    <source>
        <dbReference type="ARBA" id="ARBA00022676"/>
    </source>
</evidence>
<feature type="transmembrane region" description="Helical" evidence="8">
    <location>
        <begin position="139"/>
        <end position="169"/>
    </location>
</feature>
<proteinExistence type="predicted"/>
<dbReference type="PANTHER" id="PTHR33908">
    <property type="entry name" value="MANNOSYLTRANSFERASE YKCB-RELATED"/>
    <property type="match status" value="1"/>
</dbReference>
<keyword evidence="4" id="KW-0808">Transferase</keyword>
<protein>
    <submittedName>
        <fullName evidence="10">Glycosyltransferase family 39 protein</fullName>
    </submittedName>
</protein>
<feature type="transmembrane region" description="Helical" evidence="8">
    <location>
        <begin position="181"/>
        <end position="199"/>
    </location>
</feature>
<evidence type="ECO:0000313" key="11">
    <source>
        <dbReference type="Proteomes" id="UP000829647"/>
    </source>
</evidence>
<accession>A0ABY4J942</accession>
<gene>
    <name evidence="10" type="ORF">MWH26_12035</name>
</gene>
<reference evidence="10 11" key="1">
    <citation type="submission" date="2022-04" db="EMBL/GenBank/DDBJ databases">
        <title>Hymenobacter sp. isolated from the air.</title>
        <authorList>
            <person name="Won M."/>
            <person name="Lee C.-M."/>
            <person name="Woen H.-Y."/>
            <person name="Kwon S.-W."/>
        </authorList>
    </citation>
    <scope>NUCLEOTIDE SEQUENCE [LARGE SCALE GENOMIC DNA]</scope>
    <source>
        <strain evidence="11">5516 S-25</strain>
    </source>
</reference>
<feature type="domain" description="Glycosyltransferase RgtA/B/C/D-like" evidence="9">
    <location>
        <begin position="42"/>
        <end position="199"/>
    </location>
</feature>
<evidence type="ECO:0000259" key="9">
    <source>
        <dbReference type="Pfam" id="PF13231"/>
    </source>
</evidence>
<evidence type="ECO:0000256" key="8">
    <source>
        <dbReference type="SAM" id="Phobius"/>
    </source>
</evidence>
<evidence type="ECO:0000256" key="4">
    <source>
        <dbReference type="ARBA" id="ARBA00022679"/>
    </source>
</evidence>
<evidence type="ECO:0000256" key="5">
    <source>
        <dbReference type="ARBA" id="ARBA00022692"/>
    </source>
</evidence>
<sequence>MLLALLKAATGYGLASRAYELHRDEYLYLNYGRHLAWGYLEVPPLTALQSWITLALGGSWFWVKFWPILWGSLTVYVVARATQRLGGGAWAVVLAGLCYIVSGFARLNFLFQPNSFEVFAFTLACYLLICYVQRPRPQYLYGIGVGLGLALLNKYSALFFIAAVLGALLATPLRRVLATRAFWLSAALALGLWLPNLLWQLRHGIPFLQHMRELHDTQLVYVSGAAFWLDQAVMCLPALWVWVPGLLGLLLSRPLQPYRVVGLIYCGGLLLLTLLHGKSYYALGYYPILFAAGAVWWQQQLSRWPLRAANVLRPALLVLPLLLSLPFLPILFTLNSPARMVAVGQHYRSTGALRWEDGQDHPLPQDFADMLGWQELADKTWQAYQALPAATRARTLILTANYGQAGAINYVNRHRPLPAAHSFNGSYLFWFPGPAARHWEHILVIDDEPDPALGTHFRQLRRAGAVRNPYAREQGTAILVGSGPDSVIVRQISREHQQALATWGRF</sequence>
<dbReference type="RefSeq" id="WP_247974485.1">
    <property type="nucleotide sequence ID" value="NZ_CP095848.1"/>
</dbReference>
<evidence type="ECO:0000256" key="2">
    <source>
        <dbReference type="ARBA" id="ARBA00022475"/>
    </source>
</evidence>
<dbReference type="InterPro" id="IPR050297">
    <property type="entry name" value="LipidA_mod_glycosyltrf_83"/>
</dbReference>
<keyword evidence="11" id="KW-1185">Reference proteome</keyword>
<feature type="transmembrane region" description="Helical" evidence="8">
    <location>
        <begin position="60"/>
        <end position="78"/>
    </location>
</feature>